<dbReference type="AlphaFoldDB" id="A0A1Q9C9B9"/>
<gene>
    <name evidence="2" type="ORF">AK812_SmicGene40207</name>
</gene>
<organism evidence="2 3">
    <name type="scientific">Symbiodinium microadriaticum</name>
    <name type="common">Dinoflagellate</name>
    <name type="synonym">Zooxanthella microadriatica</name>
    <dbReference type="NCBI Taxonomy" id="2951"/>
    <lineage>
        <taxon>Eukaryota</taxon>
        <taxon>Sar</taxon>
        <taxon>Alveolata</taxon>
        <taxon>Dinophyceae</taxon>
        <taxon>Suessiales</taxon>
        <taxon>Symbiodiniaceae</taxon>
        <taxon>Symbiodinium</taxon>
    </lineage>
</organism>
<feature type="domain" description="Integrase catalytic" evidence="1">
    <location>
        <begin position="159"/>
        <end position="327"/>
    </location>
</feature>
<dbReference type="GO" id="GO:0015074">
    <property type="term" value="P:DNA integration"/>
    <property type="evidence" value="ECO:0007669"/>
    <property type="project" value="InterPro"/>
</dbReference>
<protein>
    <recommendedName>
        <fullName evidence="1">Integrase catalytic domain-containing protein</fullName>
    </recommendedName>
</protein>
<keyword evidence="3" id="KW-1185">Reference proteome</keyword>
<dbReference type="GO" id="GO:0003676">
    <property type="term" value="F:nucleic acid binding"/>
    <property type="evidence" value="ECO:0007669"/>
    <property type="project" value="InterPro"/>
</dbReference>
<evidence type="ECO:0000259" key="1">
    <source>
        <dbReference type="PROSITE" id="PS50994"/>
    </source>
</evidence>
<dbReference type="Proteomes" id="UP000186817">
    <property type="component" value="Unassembled WGS sequence"/>
</dbReference>
<reference evidence="2 3" key="1">
    <citation type="submission" date="2016-02" db="EMBL/GenBank/DDBJ databases">
        <title>Genome analysis of coral dinoflagellate symbionts highlights evolutionary adaptations to a symbiotic lifestyle.</title>
        <authorList>
            <person name="Aranda M."/>
            <person name="Li Y."/>
            <person name="Liew Y.J."/>
            <person name="Baumgarten S."/>
            <person name="Simakov O."/>
            <person name="Wilson M."/>
            <person name="Piel J."/>
            <person name="Ashoor H."/>
            <person name="Bougouffa S."/>
            <person name="Bajic V.B."/>
            <person name="Ryu T."/>
            <person name="Ravasi T."/>
            <person name="Bayer T."/>
            <person name="Micklem G."/>
            <person name="Kim H."/>
            <person name="Bhak J."/>
            <person name="Lajeunesse T.C."/>
            <person name="Voolstra C.R."/>
        </authorList>
    </citation>
    <scope>NUCLEOTIDE SEQUENCE [LARGE SCALE GENOMIC DNA]</scope>
    <source>
        <strain evidence="2 3">CCMP2467</strain>
    </source>
</reference>
<dbReference type="InterPro" id="IPR012337">
    <property type="entry name" value="RNaseH-like_sf"/>
</dbReference>
<sequence length="365" mass="41112">MPKDAKDPILELIRTQVDGGETAILRGGDPDYFVDKLKGVLAWSRTDSYGEKWVCFSRQKEGHRRLDELRRPHQVHVLDENPGEEPDKQGLKYDGSGITFEDGVPGIVKSSLRRLHQNLGHPRKEDLVRHLRHAGCEDTIIKAAKGMRCDICAATAGPRISRPSAVPRMYDFNDCVGADLLHHHDIDDKRHTFLSLVDWGTSYHIAIPLEGFDNEDIEKAFNDHWVVPFGPPKTVSLDLDGAVQKGICRLCDWHNIGVKNVAAQAHWQAGITERQGAWWKSIWDRVRHELSITEDEVHLAASLVSSAKNELRRRCGHSPTEWVFGRHPRLPEGLADPDNGEKATADYAKHYFSERGAEGDGLDQQ</sequence>
<evidence type="ECO:0000313" key="2">
    <source>
        <dbReference type="EMBL" id="OLP79491.1"/>
    </source>
</evidence>
<dbReference type="Gene3D" id="3.30.420.10">
    <property type="entry name" value="Ribonuclease H-like superfamily/Ribonuclease H"/>
    <property type="match status" value="1"/>
</dbReference>
<evidence type="ECO:0000313" key="3">
    <source>
        <dbReference type="Proteomes" id="UP000186817"/>
    </source>
</evidence>
<comment type="caution">
    <text evidence="2">The sequence shown here is derived from an EMBL/GenBank/DDBJ whole genome shotgun (WGS) entry which is preliminary data.</text>
</comment>
<accession>A0A1Q9C9B9</accession>
<name>A0A1Q9C9B9_SYMMI</name>
<dbReference type="SUPFAM" id="SSF53098">
    <property type="entry name" value="Ribonuclease H-like"/>
    <property type="match status" value="1"/>
</dbReference>
<dbReference type="PROSITE" id="PS50994">
    <property type="entry name" value="INTEGRASE"/>
    <property type="match status" value="1"/>
</dbReference>
<dbReference type="InterPro" id="IPR036397">
    <property type="entry name" value="RNaseH_sf"/>
</dbReference>
<proteinExistence type="predicted"/>
<dbReference type="EMBL" id="LSRX01001477">
    <property type="protein sequence ID" value="OLP79491.1"/>
    <property type="molecule type" value="Genomic_DNA"/>
</dbReference>
<dbReference type="InterPro" id="IPR001584">
    <property type="entry name" value="Integrase_cat-core"/>
</dbReference>